<dbReference type="InterPro" id="IPR045085">
    <property type="entry name" value="HLD_clamp_pol_III_gamma_tau"/>
</dbReference>
<dbReference type="GO" id="GO:0009360">
    <property type="term" value="C:DNA polymerase III complex"/>
    <property type="evidence" value="ECO:0007669"/>
    <property type="project" value="InterPro"/>
</dbReference>
<dbReference type="InterPro" id="IPR050238">
    <property type="entry name" value="DNA_Rep/Repair_Clamp_Loader"/>
</dbReference>
<dbReference type="FunFam" id="3.40.50.300:FF:000014">
    <property type="entry name" value="DNA polymerase III subunit gamma/tau"/>
    <property type="match status" value="1"/>
</dbReference>
<feature type="compositionally biased region" description="Polar residues" evidence="7">
    <location>
        <begin position="959"/>
        <end position="969"/>
    </location>
</feature>
<evidence type="ECO:0000256" key="7">
    <source>
        <dbReference type="SAM" id="MobiDB-lite"/>
    </source>
</evidence>
<dbReference type="GO" id="GO:0003689">
    <property type="term" value="F:DNA clamp loader activity"/>
    <property type="evidence" value="ECO:0007669"/>
    <property type="project" value="TreeGrafter"/>
</dbReference>
<keyword evidence="2" id="KW-0479">Metal-binding</keyword>
<dbReference type="InterPro" id="IPR027417">
    <property type="entry name" value="P-loop_NTPase"/>
</dbReference>
<dbReference type="GO" id="GO:0046872">
    <property type="term" value="F:metal ion binding"/>
    <property type="evidence" value="ECO:0007669"/>
    <property type="project" value="UniProtKB-KW"/>
</dbReference>
<name>A0A843UUN2_COLES</name>
<evidence type="ECO:0000313" key="11">
    <source>
        <dbReference type="Proteomes" id="UP000652761"/>
    </source>
</evidence>
<dbReference type="EMBL" id="NMUH01000968">
    <property type="protein sequence ID" value="MQL87315.1"/>
    <property type="molecule type" value="Genomic_DNA"/>
</dbReference>
<dbReference type="GO" id="GO:0006261">
    <property type="term" value="P:DNA-templated DNA replication"/>
    <property type="evidence" value="ECO:0007669"/>
    <property type="project" value="TreeGrafter"/>
</dbReference>
<feature type="region of interest" description="Disordered" evidence="7">
    <location>
        <begin position="944"/>
        <end position="969"/>
    </location>
</feature>
<feature type="domain" description="DNA polymerase III subunit gamma/tau helical lid" evidence="8">
    <location>
        <begin position="452"/>
        <end position="492"/>
    </location>
</feature>
<evidence type="ECO:0000256" key="1">
    <source>
        <dbReference type="ARBA" id="ARBA00006360"/>
    </source>
</evidence>
<dbReference type="GO" id="GO:0003677">
    <property type="term" value="F:DNA binding"/>
    <property type="evidence" value="ECO:0007669"/>
    <property type="project" value="InterPro"/>
</dbReference>
<proteinExistence type="inferred from homology"/>
<evidence type="ECO:0000256" key="5">
    <source>
        <dbReference type="ARBA" id="ARBA00022840"/>
    </source>
</evidence>
<feature type="region of interest" description="Disordered" evidence="7">
    <location>
        <begin position="90"/>
        <end position="130"/>
    </location>
</feature>
<dbReference type="FunFam" id="1.10.8.60:FF:000013">
    <property type="entry name" value="DNA polymerase III subunit gamma/tau"/>
    <property type="match status" value="1"/>
</dbReference>
<evidence type="ECO:0000256" key="2">
    <source>
        <dbReference type="ARBA" id="ARBA00022723"/>
    </source>
</evidence>
<dbReference type="GO" id="GO:0003887">
    <property type="term" value="F:DNA-directed DNA polymerase activity"/>
    <property type="evidence" value="ECO:0007669"/>
    <property type="project" value="InterPro"/>
</dbReference>
<dbReference type="PANTHER" id="PTHR11669">
    <property type="entry name" value="REPLICATION FACTOR C / DNA POLYMERASE III GAMMA-TAU SUBUNIT"/>
    <property type="match status" value="1"/>
</dbReference>
<dbReference type="Gene3D" id="3.40.50.300">
    <property type="entry name" value="P-loop containing nucleotide triphosphate hydrolases"/>
    <property type="match status" value="1"/>
</dbReference>
<feature type="compositionally biased region" description="Acidic residues" evidence="7">
    <location>
        <begin position="948"/>
        <end position="958"/>
    </location>
</feature>
<feature type="domain" description="STICHEL DnaA-N-like alpha-beta" evidence="9">
    <location>
        <begin position="679"/>
        <end position="760"/>
    </location>
</feature>
<keyword evidence="5" id="KW-0067">ATP-binding</keyword>
<dbReference type="Gene3D" id="1.10.8.60">
    <property type="match status" value="1"/>
</dbReference>
<keyword evidence="3" id="KW-0547">Nucleotide-binding</keyword>
<evidence type="ECO:0000259" key="8">
    <source>
        <dbReference type="Pfam" id="PF22608"/>
    </source>
</evidence>
<dbReference type="GO" id="GO:0005524">
    <property type="term" value="F:ATP binding"/>
    <property type="evidence" value="ECO:0007669"/>
    <property type="project" value="UniProtKB-KW"/>
</dbReference>
<dbReference type="AlphaFoldDB" id="A0A843UUN2"/>
<keyword evidence="4" id="KW-0862">Zinc</keyword>
<dbReference type="SUPFAM" id="SSF48019">
    <property type="entry name" value="post-AAA+ oligomerization domain-like"/>
    <property type="match status" value="1"/>
</dbReference>
<evidence type="ECO:0000259" key="9">
    <source>
        <dbReference type="Pfam" id="PF23007"/>
    </source>
</evidence>
<dbReference type="InterPro" id="IPR012763">
    <property type="entry name" value="DNA_pol_III_sug/sutau_N"/>
</dbReference>
<dbReference type="InterPro" id="IPR008921">
    <property type="entry name" value="DNA_pol3_clamp-load_cplx_C"/>
</dbReference>
<evidence type="ECO:0008006" key="12">
    <source>
        <dbReference type="Google" id="ProtNLM"/>
    </source>
</evidence>
<dbReference type="GO" id="GO:0006281">
    <property type="term" value="P:DNA repair"/>
    <property type="evidence" value="ECO:0007669"/>
    <property type="project" value="TreeGrafter"/>
</dbReference>
<dbReference type="OrthoDB" id="1899087at2759"/>
<keyword evidence="11" id="KW-1185">Reference proteome</keyword>
<dbReference type="Pfam" id="PF13177">
    <property type="entry name" value="DNA_pol3_delta2"/>
    <property type="match status" value="1"/>
</dbReference>
<evidence type="ECO:0000256" key="3">
    <source>
        <dbReference type="ARBA" id="ARBA00022741"/>
    </source>
</evidence>
<protein>
    <recommendedName>
        <fullName evidence="12">AAA+ ATPase domain-containing protein</fullName>
    </recommendedName>
</protein>
<accession>A0A843UUN2</accession>
<reference evidence="10" key="1">
    <citation type="submission" date="2017-07" db="EMBL/GenBank/DDBJ databases">
        <title>Taro Niue Genome Assembly and Annotation.</title>
        <authorList>
            <person name="Atibalentja N."/>
            <person name="Keating K."/>
            <person name="Fields C.J."/>
        </authorList>
    </citation>
    <scope>NUCLEOTIDE SEQUENCE</scope>
    <source>
        <strain evidence="10">Niue_2</strain>
        <tissue evidence="10">Leaf</tissue>
    </source>
</reference>
<comment type="similarity">
    <text evidence="1">Belongs to the DnaX/STICHEL family.</text>
</comment>
<sequence length="969" mass="108568">MSDGRRHSVDIPLSKTLVALKRVRSLRDPSTNSMIKFPAFDENPSWETNSSNEPILELRSYEDNTQSKIHHFRSDGRREEYCSDSESAKSFRVHGPKHNTAITSSKQRVGGSESIRTKQIRESRGQHHHRKFDSTWVPNASDLFEEEVDSYSEPTLELTGQVNARALIGHRNLRKPTVAESVDRSCIGSPCLSPSEPHTNVSSHSTLGFANEEADVMHSNQNGCGLGNCWSRTPKYQDPSHFSNGENQCHPLLSTEGRENTYREMTPSLESPRCLSQKFRPRSFAELVGQHVVVQSLVNAISKGKIAPVYLFHGPRGTGKTSMARVFAAALNCLSFGEQTPCGFCRECIFFFSGRSRDIKELDSAKLNCKDRVKALLKSASLLPFSSQYKIFIIDECQFLRRETWDSILKNLMEFSRHVVFIMITSDLDKLQHSSLSRCQRYHFLKIKDEDIVCRLQKICIEEALDFDNDALSFIAARSNGSLRDAETTLDQLSLLGKRINLSLAYELIGVAADDELLDLLDLALSSDTSNTVRRARELMSSRVDPMQLVSQLANLIMDILAGRCQSGNSEIGRNFFGRHTLAEAGLKKLRHALKILSETEKQLRTSKNQATWLTVALLQFHTGEFSSPMDIDDPTALMQPSYLKDGVLCRTLSTRESLKSSVCCDCNHNKSSCFERACSATNKLETIWSSAIEICQPDSLRSFLKKGKLSSIYVKQGLTIAEVEFCSPDHVSRAEKSWKLIASSLQHVLGHNVEIRINLVRCSSLARVTKVKELTFRLLSCSGKKQHMSDSTRKDENETEMSSRKETFGELYSPNKHLQSLHVQQMDSNKSSNASYFHDKAVSSRNVDRDALSTDTAASIGSVLDDPGKCCNFDSNNSKGIGEEGQCFSIQESETQPSCFARTMKLQRKLFSSDSSHVVCLRIRRHNKYSYIFCSKSNAHSTHSSGDEDQANAEDPDSQSLGSKSLLL</sequence>
<dbReference type="Pfam" id="PF22608">
    <property type="entry name" value="DNAX_ATPase_lid"/>
    <property type="match status" value="1"/>
</dbReference>
<feature type="region of interest" description="Disordered" evidence="7">
    <location>
        <begin position="787"/>
        <end position="807"/>
    </location>
</feature>
<gene>
    <name evidence="10" type="ORF">Taro_019853</name>
</gene>
<dbReference type="PANTHER" id="PTHR11669:SF0">
    <property type="entry name" value="PROTEIN STICHEL-LIKE 2"/>
    <property type="match status" value="1"/>
</dbReference>
<dbReference type="CDD" id="cd00009">
    <property type="entry name" value="AAA"/>
    <property type="match status" value="1"/>
</dbReference>
<comment type="caution">
    <text evidence="10">The sequence shown here is derived from an EMBL/GenBank/DDBJ whole genome shotgun (WGS) entry which is preliminary data.</text>
</comment>
<dbReference type="NCBIfam" id="TIGR02397">
    <property type="entry name" value="dnaX_nterm"/>
    <property type="match status" value="1"/>
</dbReference>
<dbReference type="CDD" id="cd18137">
    <property type="entry name" value="HLD_clamp_pol_III_gamma_tau"/>
    <property type="match status" value="1"/>
</dbReference>
<organism evidence="10 11">
    <name type="scientific">Colocasia esculenta</name>
    <name type="common">Wild taro</name>
    <name type="synonym">Arum esculentum</name>
    <dbReference type="NCBI Taxonomy" id="4460"/>
    <lineage>
        <taxon>Eukaryota</taxon>
        <taxon>Viridiplantae</taxon>
        <taxon>Streptophyta</taxon>
        <taxon>Embryophyta</taxon>
        <taxon>Tracheophyta</taxon>
        <taxon>Spermatophyta</taxon>
        <taxon>Magnoliopsida</taxon>
        <taxon>Liliopsida</taxon>
        <taxon>Araceae</taxon>
        <taxon>Aroideae</taxon>
        <taxon>Colocasieae</taxon>
        <taxon>Colocasia</taxon>
    </lineage>
</organism>
<feature type="compositionally biased region" description="Basic and acidic residues" evidence="7">
    <location>
        <begin position="115"/>
        <end position="125"/>
    </location>
</feature>
<evidence type="ECO:0000313" key="10">
    <source>
        <dbReference type="EMBL" id="MQL87315.1"/>
    </source>
</evidence>
<evidence type="ECO:0000256" key="4">
    <source>
        <dbReference type="ARBA" id="ARBA00022833"/>
    </source>
</evidence>
<feature type="compositionally biased region" description="Basic and acidic residues" evidence="7">
    <location>
        <begin position="788"/>
        <end position="807"/>
    </location>
</feature>
<dbReference type="Proteomes" id="UP000652761">
    <property type="component" value="Unassembled WGS sequence"/>
</dbReference>
<dbReference type="SUPFAM" id="SSF52540">
    <property type="entry name" value="P-loop containing nucleoside triphosphate hydrolases"/>
    <property type="match status" value="1"/>
</dbReference>
<dbReference type="Pfam" id="PF23007">
    <property type="entry name" value="DnaA_N-like_STI"/>
    <property type="match status" value="1"/>
</dbReference>
<evidence type="ECO:0000256" key="6">
    <source>
        <dbReference type="ARBA" id="ARBA00023054"/>
    </source>
</evidence>
<keyword evidence="6" id="KW-0175">Coiled coil</keyword>
<dbReference type="InterPro" id="IPR054506">
    <property type="entry name" value="DnaA_N-like_STI"/>
</dbReference>
<dbReference type="GO" id="GO:0005663">
    <property type="term" value="C:DNA replication factor C complex"/>
    <property type="evidence" value="ECO:0007669"/>
    <property type="project" value="TreeGrafter"/>
</dbReference>